<dbReference type="InterPro" id="IPR011333">
    <property type="entry name" value="SKP1/BTB/POZ_sf"/>
</dbReference>
<dbReference type="PROSITE" id="PS50097">
    <property type="entry name" value="BTB"/>
    <property type="match status" value="1"/>
</dbReference>
<dbReference type="InterPro" id="IPR000210">
    <property type="entry name" value="BTB/POZ_dom"/>
</dbReference>
<keyword evidence="2" id="KW-1185">Reference proteome</keyword>
<reference evidence="1" key="2">
    <citation type="submission" date="2022-06" db="UniProtKB">
        <authorList>
            <consortium name="EnsemblMetazoa"/>
        </authorList>
    </citation>
    <scope>IDENTIFICATION</scope>
    <source>
        <strain evidence="1">PS312</strain>
    </source>
</reference>
<dbReference type="InterPro" id="IPR002083">
    <property type="entry name" value="MATH/TRAF_dom"/>
</dbReference>
<dbReference type="InterPro" id="IPR008974">
    <property type="entry name" value="TRAF-like"/>
</dbReference>
<gene>
    <name evidence="1" type="primary">WBGene00280930</name>
</gene>
<sequence length="332" mass="38475">MSDDRKGVIRWELGNLNTIVNGVFTFSPPVTIAGLTWKISVTTECSPRMFNIRHLVLYLHCINDKAKTHRFWRADHYSLLKMIHRTDESRTRCQKLSENCKSSKPSQVLKPFTIDLMNWGFSIYKWSALLDQETGFIENGKLLFEAHINVSDTPGVSVEERIVKDFSTENETTDVCLIVEDKKIFVSKWALTMQSPVFKAMFHQHFAEKNKPEIEMQDVKHEDFVNFLNILCGSVRDVRDETVEGVLDVADRFQANSVLETIEEYLMHNSKFCIAKRLILSDLFRMEILQGHCLWLLKTTNDVHNLQMDDLFGDFSINLKARVLDRSLAVHQ</sequence>
<evidence type="ECO:0000313" key="1">
    <source>
        <dbReference type="EnsemblMetazoa" id="PPA42561.1"/>
    </source>
</evidence>
<name>A0A2A6BX19_PRIPA</name>
<dbReference type="SUPFAM" id="SSF49599">
    <property type="entry name" value="TRAF domain-like"/>
    <property type="match status" value="1"/>
</dbReference>
<dbReference type="EnsemblMetazoa" id="PPA42561.1">
    <property type="protein sequence ID" value="PPA42561.1"/>
    <property type="gene ID" value="WBGene00280930"/>
</dbReference>
<protein>
    <submittedName>
        <fullName evidence="1">BTB domain-containing protein</fullName>
    </submittedName>
</protein>
<dbReference type="CDD" id="cd18186">
    <property type="entry name" value="BTB_POZ_ZBTB_KLHL-like"/>
    <property type="match status" value="1"/>
</dbReference>
<dbReference type="Proteomes" id="UP000005239">
    <property type="component" value="Unassembled WGS sequence"/>
</dbReference>
<reference evidence="2" key="1">
    <citation type="journal article" date="2008" name="Nat. Genet.">
        <title>The Pristionchus pacificus genome provides a unique perspective on nematode lifestyle and parasitism.</title>
        <authorList>
            <person name="Dieterich C."/>
            <person name="Clifton S.W."/>
            <person name="Schuster L.N."/>
            <person name="Chinwalla A."/>
            <person name="Delehaunty K."/>
            <person name="Dinkelacker I."/>
            <person name="Fulton L."/>
            <person name="Fulton R."/>
            <person name="Godfrey J."/>
            <person name="Minx P."/>
            <person name="Mitreva M."/>
            <person name="Roeseler W."/>
            <person name="Tian H."/>
            <person name="Witte H."/>
            <person name="Yang S.P."/>
            <person name="Wilson R.K."/>
            <person name="Sommer R.J."/>
        </authorList>
    </citation>
    <scope>NUCLEOTIDE SEQUENCE [LARGE SCALE GENOMIC DNA]</scope>
    <source>
        <strain evidence="2">PS312</strain>
    </source>
</reference>
<dbReference type="Pfam" id="PF22486">
    <property type="entry name" value="MATH_2"/>
    <property type="match status" value="1"/>
</dbReference>
<organism evidence="1 2">
    <name type="scientific">Pristionchus pacificus</name>
    <name type="common">Parasitic nematode worm</name>
    <dbReference type="NCBI Taxonomy" id="54126"/>
    <lineage>
        <taxon>Eukaryota</taxon>
        <taxon>Metazoa</taxon>
        <taxon>Ecdysozoa</taxon>
        <taxon>Nematoda</taxon>
        <taxon>Chromadorea</taxon>
        <taxon>Rhabditida</taxon>
        <taxon>Rhabditina</taxon>
        <taxon>Diplogasteromorpha</taxon>
        <taxon>Diplogasteroidea</taxon>
        <taxon>Neodiplogasteridae</taxon>
        <taxon>Pristionchus</taxon>
    </lineage>
</organism>
<dbReference type="Pfam" id="PF00651">
    <property type="entry name" value="BTB"/>
    <property type="match status" value="1"/>
</dbReference>
<dbReference type="OrthoDB" id="409824at2759"/>
<dbReference type="AlphaFoldDB" id="A0A2A6BX19"/>
<dbReference type="PANTHER" id="PTHR47022">
    <property type="entry name" value="BTB AND MATH DOMAIN-CONTAINING PROTEIN 36-RELATED"/>
    <property type="match status" value="1"/>
</dbReference>
<dbReference type="Gene3D" id="3.30.710.10">
    <property type="entry name" value="Potassium Channel Kv1.1, Chain A"/>
    <property type="match status" value="1"/>
</dbReference>
<dbReference type="SUPFAM" id="SSF54695">
    <property type="entry name" value="POZ domain"/>
    <property type="match status" value="1"/>
</dbReference>
<dbReference type="Gene3D" id="2.60.210.10">
    <property type="entry name" value="Apoptosis, Tumor Necrosis Factor Receptor Associated Protein 2, Chain A"/>
    <property type="match status" value="1"/>
</dbReference>
<accession>A0A8R1Z2T0</accession>
<dbReference type="SMART" id="SM00225">
    <property type="entry name" value="BTB"/>
    <property type="match status" value="1"/>
</dbReference>
<dbReference type="PROSITE" id="PS50144">
    <property type="entry name" value="MATH"/>
    <property type="match status" value="1"/>
</dbReference>
<accession>A0A2A6BX19</accession>
<dbReference type="PANTHER" id="PTHR47022:SF1">
    <property type="entry name" value="BTB AND MATH DOMAIN-CONTAINING PROTEIN 36-RELATED"/>
    <property type="match status" value="1"/>
</dbReference>
<proteinExistence type="predicted"/>
<evidence type="ECO:0000313" key="2">
    <source>
        <dbReference type="Proteomes" id="UP000005239"/>
    </source>
</evidence>